<reference evidence="14 15" key="1">
    <citation type="journal article" date="2009" name="Stand. Genomic Sci.">
        <title>Complete genome sequence of Catenulispora acidiphila type strain (ID 139908).</title>
        <authorList>
            <person name="Copeland A."/>
            <person name="Lapidus A."/>
            <person name="Glavina Del Rio T."/>
            <person name="Nolan M."/>
            <person name="Lucas S."/>
            <person name="Chen F."/>
            <person name="Tice H."/>
            <person name="Cheng J.F."/>
            <person name="Bruce D."/>
            <person name="Goodwin L."/>
            <person name="Pitluck S."/>
            <person name="Mikhailova N."/>
            <person name="Pati A."/>
            <person name="Ivanova N."/>
            <person name="Mavromatis K."/>
            <person name="Chen A."/>
            <person name="Palaniappan K."/>
            <person name="Chain P."/>
            <person name="Land M."/>
            <person name="Hauser L."/>
            <person name="Chang Y.J."/>
            <person name="Jeffries C.D."/>
            <person name="Chertkov O."/>
            <person name="Brettin T."/>
            <person name="Detter J.C."/>
            <person name="Han C."/>
            <person name="Ali Z."/>
            <person name="Tindall B.J."/>
            <person name="Goker M."/>
            <person name="Bristow J."/>
            <person name="Eisen J.A."/>
            <person name="Markowitz V."/>
            <person name="Hugenholtz P."/>
            <person name="Kyrpides N.C."/>
            <person name="Klenk H.P."/>
        </authorList>
    </citation>
    <scope>NUCLEOTIDE SEQUENCE [LARGE SCALE GENOMIC DNA]</scope>
    <source>
        <strain evidence="15">DSM 44928 / JCM 14897 / NBRC 102108 / NRRL B-24433 / ID139908</strain>
    </source>
</reference>
<dbReference type="GO" id="GO:0005737">
    <property type="term" value="C:cytoplasm"/>
    <property type="evidence" value="ECO:0007669"/>
    <property type="project" value="UniProtKB-SubCell"/>
</dbReference>
<keyword evidence="8 11" id="KW-0238">DNA-binding</keyword>
<dbReference type="InParanoid" id="C7Q964"/>
<evidence type="ECO:0000256" key="12">
    <source>
        <dbReference type="SAM" id="MobiDB-lite"/>
    </source>
</evidence>
<dbReference type="GO" id="GO:0047134">
    <property type="term" value="F:protein-disulfide reductase [NAD(P)H] activity"/>
    <property type="evidence" value="ECO:0007669"/>
    <property type="project" value="TreeGrafter"/>
</dbReference>
<comment type="cofactor">
    <cofactor evidence="11">
        <name>[4Fe-4S] cluster</name>
        <dbReference type="ChEBI" id="CHEBI:49883"/>
    </cofactor>
    <text evidence="11">Binds 1 [4Fe-4S] cluster per subunit. Following nitrosylation of the [4Fe-4S] cluster binds 1 [4Fe-8(NO)] cluster per subunit.</text>
</comment>
<dbReference type="KEGG" id="cai:Caci_3478"/>
<accession>C7Q964</accession>
<evidence type="ECO:0000256" key="4">
    <source>
        <dbReference type="ARBA" id="ARBA00022723"/>
    </source>
</evidence>
<dbReference type="GO" id="GO:0003677">
    <property type="term" value="F:DNA binding"/>
    <property type="evidence" value="ECO:0007669"/>
    <property type="project" value="UniProtKB-UniRule"/>
</dbReference>
<evidence type="ECO:0000259" key="13">
    <source>
        <dbReference type="PROSITE" id="PS51674"/>
    </source>
</evidence>
<dbReference type="AlphaFoldDB" id="C7Q964"/>
<comment type="PTM">
    <text evidence="11">Upon Fe-S cluster removal intramolecular disulfide bonds are formed.</text>
</comment>
<evidence type="ECO:0000256" key="3">
    <source>
        <dbReference type="ARBA" id="ARBA00022485"/>
    </source>
</evidence>
<dbReference type="EMBL" id="CP001700">
    <property type="protein sequence ID" value="ACU72384.1"/>
    <property type="molecule type" value="Genomic_DNA"/>
</dbReference>
<feature type="domain" description="4Fe-4S Wbl-type" evidence="13">
    <location>
        <begin position="25"/>
        <end position="89"/>
    </location>
</feature>
<keyword evidence="9 11" id="KW-1015">Disulfide bond</keyword>
<dbReference type="Pfam" id="PF02467">
    <property type="entry name" value="Whib"/>
    <property type="match status" value="1"/>
</dbReference>
<keyword evidence="4 11" id="KW-0479">Metal-binding</keyword>
<dbReference type="GO" id="GO:0051539">
    <property type="term" value="F:4 iron, 4 sulfur cluster binding"/>
    <property type="evidence" value="ECO:0007669"/>
    <property type="project" value="UniProtKB-UniRule"/>
</dbReference>
<keyword evidence="3 11" id="KW-0004">4Fe-4S</keyword>
<dbReference type="STRING" id="479433.Caci_3478"/>
<organism evidence="14 15">
    <name type="scientific">Catenulispora acidiphila (strain DSM 44928 / JCM 14897 / NBRC 102108 / NRRL B-24433 / ID139908)</name>
    <dbReference type="NCBI Taxonomy" id="479433"/>
    <lineage>
        <taxon>Bacteria</taxon>
        <taxon>Bacillati</taxon>
        <taxon>Actinomycetota</taxon>
        <taxon>Actinomycetes</taxon>
        <taxon>Catenulisporales</taxon>
        <taxon>Catenulisporaceae</taxon>
        <taxon>Catenulispora</taxon>
    </lineage>
</organism>
<comment type="similarity">
    <text evidence="2 11">Belongs to the WhiB family.</text>
</comment>
<feature type="binding site" evidence="11">
    <location>
        <position position="59"/>
    </location>
    <ligand>
        <name>[4Fe-4S] cluster</name>
        <dbReference type="ChEBI" id="CHEBI:49883"/>
    </ligand>
</feature>
<feature type="binding site" evidence="11">
    <location>
        <position position="26"/>
    </location>
    <ligand>
        <name>[4Fe-4S] cluster</name>
        <dbReference type="ChEBI" id="CHEBI:49883"/>
    </ligand>
</feature>
<evidence type="ECO:0000313" key="15">
    <source>
        <dbReference type="Proteomes" id="UP000000851"/>
    </source>
</evidence>
<evidence type="ECO:0000256" key="7">
    <source>
        <dbReference type="ARBA" id="ARBA00023015"/>
    </source>
</evidence>
<dbReference type="OrthoDB" id="4954884at2"/>
<dbReference type="Proteomes" id="UP000000851">
    <property type="component" value="Chromosome"/>
</dbReference>
<evidence type="ECO:0000256" key="10">
    <source>
        <dbReference type="ARBA" id="ARBA00023163"/>
    </source>
</evidence>
<feature type="binding site" evidence="11">
    <location>
        <position position="56"/>
    </location>
    <ligand>
        <name>[4Fe-4S] cluster</name>
        <dbReference type="ChEBI" id="CHEBI:49883"/>
    </ligand>
</feature>
<dbReference type="GO" id="GO:0045892">
    <property type="term" value="P:negative regulation of DNA-templated transcription"/>
    <property type="evidence" value="ECO:0007669"/>
    <property type="project" value="TreeGrafter"/>
</dbReference>
<feature type="region of interest" description="Disordered" evidence="12">
    <location>
        <begin position="76"/>
        <end position="111"/>
    </location>
</feature>
<keyword evidence="7 11" id="KW-0805">Transcription regulation</keyword>
<dbReference type="GO" id="GO:0046872">
    <property type="term" value="F:metal ion binding"/>
    <property type="evidence" value="ECO:0007669"/>
    <property type="project" value="UniProtKB-KW"/>
</dbReference>
<keyword evidence="5 11" id="KW-0408">Iron</keyword>
<dbReference type="GO" id="GO:0045454">
    <property type="term" value="P:cell redox homeostasis"/>
    <property type="evidence" value="ECO:0007669"/>
    <property type="project" value="TreeGrafter"/>
</dbReference>
<keyword evidence="10 11" id="KW-0804">Transcription</keyword>
<dbReference type="InterPro" id="IPR003482">
    <property type="entry name" value="Whib"/>
</dbReference>
<evidence type="ECO:0000313" key="14">
    <source>
        <dbReference type="EMBL" id="ACU72384.1"/>
    </source>
</evidence>
<evidence type="ECO:0000256" key="8">
    <source>
        <dbReference type="ARBA" id="ARBA00023125"/>
    </source>
</evidence>
<evidence type="ECO:0000256" key="6">
    <source>
        <dbReference type="ARBA" id="ARBA00023014"/>
    </source>
</evidence>
<protein>
    <recommendedName>
        <fullName evidence="11">Transcriptional regulator WhiB</fullName>
    </recommendedName>
</protein>
<gene>
    <name evidence="11" type="primary">whiB</name>
    <name evidence="14" type="ordered locus">Caci_3478</name>
</gene>
<dbReference type="PANTHER" id="PTHR38839">
    <property type="entry name" value="TRANSCRIPTIONAL REGULATOR WHID-RELATED"/>
    <property type="match status" value="1"/>
</dbReference>
<evidence type="ECO:0000256" key="11">
    <source>
        <dbReference type="HAMAP-Rule" id="MF_01479"/>
    </source>
</evidence>
<feature type="binding site" evidence="11">
    <location>
        <position position="65"/>
    </location>
    <ligand>
        <name>[4Fe-4S] cluster</name>
        <dbReference type="ChEBI" id="CHEBI:49883"/>
    </ligand>
</feature>
<dbReference type="eggNOG" id="ENOG5032S23">
    <property type="taxonomic scope" value="Bacteria"/>
</dbReference>
<dbReference type="InterPro" id="IPR034768">
    <property type="entry name" value="4FE4S_WBL"/>
</dbReference>
<dbReference type="GO" id="GO:0035731">
    <property type="term" value="F:dinitrosyl-iron complex binding"/>
    <property type="evidence" value="ECO:0007669"/>
    <property type="project" value="UniProtKB-UniRule"/>
</dbReference>
<evidence type="ECO:0000256" key="2">
    <source>
        <dbReference type="ARBA" id="ARBA00006597"/>
    </source>
</evidence>
<comment type="PTM">
    <text evidence="11">The Fe-S cluster can be nitrosylated by nitric oxide (NO).</text>
</comment>
<dbReference type="HAMAP" id="MF_01479">
    <property type="entry name" value="WhiB"/>
    <property type="match status" value="1"/>
</dbReference>
<keyword evidence="11" id="KW-0963">Cytoplasm</keyword>
<evidence type="ECO:0000256" key="5">
    <source>
        <dbReference type="ARBA" id="ARBA00023004"/>
    </source>
</evidence>
<name>C7Q964_CATAD</name>
<evidence type="ECO:0000256" key="9">
    <source>
        <dbReference type="ARBA" id="ARBA00023157"/>
    </source>
</evidence>
<keyword evidence="6 11" id="KW-0411">Iron-sulfur</keyword>
<comment type="function">
    <text evidence="11">Acts as a transcriptional regulator. Probably redox-responsive. The apo- but not holo-form probably binds DNA.</text>
</comment>
<dbReference type="HOGENOM" id="CLU_106245_6_1_11"/>
<keyword evidence="15" id="KW-1185">Reference proteome</keyword>
<evidence type="ECO:0000256" key="1">
    <source>
        <dbReference type="ARBA" id="ARBA00004496"/>
    </source>
</evidence>
<dbReference type="PROSITE" id="PS51674">
    <property type="entry name" value="4FE4S_WBL"/>
    <property type="match status" value="1"/>
</dbReference>
<comment type="subcellular location">
    <subcellularLocation>
        <location evidence="1 11">Cytoplasm</location>
    </subcellularLocation>
</comment>
<proteinExistence type="inferred from homology"/>
<sequence>MHVLIPLAPLDEDPVRRHEWHEQAACRDHDTDLFFDPAHERHSDRVRREQAAKKICATCPVQAECLRFAESTPERFGVWGGTTQRERATHRRRGRRAGTLPGSRGPAAGRP</sequence>